<keyword evidence="2" id="KW-1185">Reference proteome</keyword>
<organism evidence="1 2">
    <name type="scientific">Oryzomicrobium terrae</name>
    <dbReference type="NCBI Taxonomy" id="1735038"/>
    <lineage>
        <taxon>Bacteria</taxon>
        <taxon>Pseudomonadati</taxon>
        <taxon>Pseudomonadota</taxon>
        <taxon>Betaproteobacteria</taxon>
        <taxon>Rhodocyclales</taxon>
        <taxon>Rhodocyclaceae</taxon>
        <taxon>Oryzomicrobium</taxon>
    </lineage>
</organism>
<sequence>MTWFGVAYELHRDWRNDIEGLAALFSNHIPDYRNRITSYSTLKGRK</sequence>
<evidence type="ECO:0000313" key="1">
    <source>
        <dbReference type="EMBL" id="QEL65217.1"/>
    </source>
</evidence>
<dbReference type="KEGG" id="otr:OTERR_17410"/>
<dbReference type="EMBL" id="CP022579">
    <property type="protein sequence ID" value="QEL65217.1"/>
    <property type="molecule type" value="Genomic_DNA"/>
</dbReference>
<reference evidence="1 2" key="1">
    <citation type="submission" date="2017-07" db="EMBL/GenBank/DDBJ databases">
        <title>Complete genome sequence of Oryzomicrobium terrae TPP412.</title>
        <authorList>
            <person name="Chiu L.-W."/>
            <person name="Lo K.-J."/>
            <person name="Tsai Y.-M."/>
            <person name="Lin S.-S."/>
            <person name="Kuo C.-H."/>
            <person name="Liu C.-T."/>
        </authorList>
    </citation>
    <scope>NUCLEOTIDE SEQUENCE [LARGE SCALE GENOMIC DNA]</scope>
    <source>
        <strain evidence="1 2">TPP412</strain>
    </source>
</reference>
<proteinExistence type="predicted"/>
<dbReference type="AlphaFoldDB" id="A0A5C1EAM4"/>
<evidence type="ECO:0000313" key="2">
    <source>
        <dbReference type="Proteomes" id="UP000323671"/>
    </source>
</evidence>
<dbReference type="Proteomes" id="UP000323671">
    <property type="component" value="Chromosome"/>
</dbReference>
<dbReference type="RefSeq" id="WP_223115911.1">
    <property type="nucleotide sequence ID" value="NZ_CP022579.1"/>
</dbReference>
<gene>
    <name evidence="1" type="ORF">OTERR_17410</name>
</gene>
<name>A0A5C1EAM4_9RHOO</name>
<accession>A0A5C1EAM4</accession>
<protein>
    <submittedName>
        <fullName evidence="1">Putative isochorismatase</fullName>
    </submittedName>
</protein>